<dbReference type="Proteomes" id="UP000030651">
    <property type="component" value="Unassembled WGS sequence"/>
</dbReference>
<dbReference type="InterPro" id="IPR029058">
    <property type="entry name" value="AB_hydrolase_fold"/>
</dbReference>
<dbReference type="PANTHER" id="PTHR37017">
    <property type="entry name" value="AB HYDROLASE-1 DOMAIN-CONTAINING PROTEIN-RELATED"/>
    <property type="match status" value="1"/>
</dbReference>
<dbReference type="InterPro" id="IPR000073">
    <property type="entry name" value="AB_hydrolase_1"/>
</dbReference>
<evidence type="ECO:0000259" key="1">
    <source>
        <dbReference type="Pfam" id="PF12697"/>
    </source>
</evidence>
<gene>
    <name evidence="2" type="ORF">PFICI_11235</name>
</gene>
<dbReference type="GeneID" id="19276248"/>
<keyword evidence="3" id="KW-1185">Reference proteome</keyword>
<feature type="domain" description="AB hydrolase-1" evidence="1">
    <location>
        <begin position="10"/>
        <end position="249"/>
    </location>
</feature>
<dbReference type="InterPro" id="IPR052897">
    <property type="entry name" value="Sec-Metab_Biosynth_Hydrolase"/>
</dbReference>
<name>W3WWW4_PESFW</name>
<dbReference type="OMA" id="PCPEASW"/>
<evidence type="ECO:0000313" key="2">
    <source>
        <dbReference type="EMBL" id="ETS77361.1"/>
    </source>
</evidence>
<dbReference type="RefSeq" id="XP_007838007.1">
    <property type="nucleotide sequence ID" value="XM_007839816.1"/>
</dbReference>
<dbReference type="HOGENOM" id="CLU_046066_1_3_1"/>
<dbReference type="SUPFAM" id="SSF53474">
    <property type="entry name" value="alpha/beta-Hydrolases"/>
    <property type="match status" value="1"/>
</dbReference>
<dbReference type="OrthoDB" id="408373at2759"/>
<sequence>MPRPTSRTLFVVVPGASQNPSHYGYLLHLLQSKGYPTLSALLPSTGSSENVTAQDDADYVLKNMLLPVLDIEKHNVILVTHSYSSIPGSAAAMGLSKAERAAQGKTTAVLGQIFIAALLVAGGDGKDVVAAFGGHLPPHIGIGDGDHAGLLTCDDPAPPLYQDVEPKLVQDAIVMSTLCPSFASFHSPCPKASWSSEHYKGRIAYIRTIKDVGIPLEVQNMMLQGTGMEWIEKDIDTGHSPQVVQPETLRDIFIELAEQWERL</sequence>
<dbReference type="Pfam" id="PF12697">
    <property type="entry name" value="Abhydrolase_6"/>
    <property type="match status" value="1"/>
</dbReference>
<protein>
    <recommendedName>
        <fullName evidence="1">AB hydrolase-1 domain-containing protein</fullName>
    </recommendedName>
</protein>
<dbReference type="InParanoid" id="W3WWW4"/>
<dbReference type="AlphaFoldDB" id="W3WWW4"/>
<accession>W3WWW4</accession>
<organism evidence="2 3">
    <name type="scientific">Pestalotiopsis fici (strain W106-1 / CGMCC3.15140)</name>
    <dbReference type="NCBI Taxonomy" id="1229662"/>
    <lineage>
        <taxon>Eukaryota</taxon>
        <taxon>Fungi</taxon>
        <taxon>Dikarya</taxon>
        <taxon>Ascomycota</taxon>
        <taxon>Pezizomycotina</taxon>
        <taxon>Sordariomycetes</taxon>
        <taxon>Xylariomycetidae</taxon>
        <taxon>Amphisphaeriales</taxon>
        <taxon>Sporocadaceae</taxon>
        <taxon>Pestalotiopsis</taxon>
    </lineage>
</organism>
<evidence type="ECO:0000313" key="3">
    <source>
        <dbReference type="Proteomes" id="UP000030651"/>
    </source>
</evidence>
<dbReference type="PANTHER" id="PTHR37017:SF8">
    <property type="entry name" value="AB HYDROLASE-1 DOMAIN-CONTAINING PROTEIN"/>
    <property type="match status" value="1"/>
</dbReference>
<dbReference type="KEGG" id="pfy:PFICI_11235"/>
<reference evidence="3" key="1">
    <citation type="journal article" date="2015" name="BMC Genomics">
        <title>Genomic and transcriptomic analysis of the endophytic fungus Pestalotiopsis fici reveals its lifestyle and high potential for synthesis of natural products.</title>
        <authorList>
            <person name="Wang X."/>
            <person name="Zhang X."/>
            <person name="Liu L."/>
            <person name="Xiang M."/>
            <person name="Wang W."/>
            <person name="Sun X."/>
            <person name="Che Y."/>
            <person name="Guo L."/>
            <person name="Liu G."/>
            <person name="Guo L."/>
            <person name="Wang C."/>
            <person name="Yin W.B."/>
            <person name="Stadler M."/>
            <person name="Zhang X."/>
            <person name="Liu X."/>
        </authorList>
    </citation>
    <scope>NUCLEOTIDE SEQUENCE [LARGE SCALE GENOMIC DNA]</scope>
    <source>
        <strain evidence="3">W106-1 / CGMCC3.15140</strain>
    </source>
</reference>
<dbReference type="Gene3D" id="3.40.50.1820">
    <property type="entry name" value="alpha/beta hydrolase"/>
    <property type="match status" value="1"/>
</dbReference>
<proteinExistence type="predicted"/>
<dbReference type="eggNOG" id="ENOG502SJ7P">
    <property type="taxonomic scope" value="Eukaryota"/>
</dbReference>
<dbReference type="EMBL" id="KI912116">
    <property type="protein sequence ID" value="ETS77361.1"/>
    <property type="molecule type" value="Genomic_DNA"/>
</dbReference>